<dbReference type="PATRIC" id="fig|1319815.3.peg.970"/>
<evidence type="ECO:0000256" key="6">
    <source>
        <dbReference type="ARBA" id="ARBA00022741"/>
    </source>
</evidence>
<dbReference type="RefSeq" id="WP_023050553.1">
    <property type="nucleotide sequence ID" value="NZ_CP173062.2"/>
</dbReference>
<evidence type="ECO:0000256" key="1">
    <source>
        <dbReference type="ARBA" id="ARBA00004202"/>
    </source>
</evidence>
<keyword evidence="9" id="KW-0472">Membrane</keyword>
<evidence type="ECO:0000256" key="8">
    <source>
        <dbReference type="ARBA" id="ARBA00022967"/>
    </source>
</evidence>
<dbReference type="GO" id="GO:0016887">
    <property type="term" value="F:ATP hydrolysis activity"/>
    <property type="evidence" value="ECO:0007669"/>
    <property type="project" value="InterPro"/>
</dbReference>
<comment type="subcellular location">
    <subcellularLocation>
        <location evidence="1">Cell membrane</location>
        <topology evidence="1">Peripheral membrane protein</topology>
    </subcellularLocation>
</comment>
<name>U7VBZ8_9FUSO</name>
<dbReference type="InterPro" id="IPR027417">
    <property type="entry name" value="P-loop_NTPase"/>
</dbReference>
<evidence type="ECO:0000256" key="9">
    <source>
        <dbReference type="ARBA" id="ARBA00023136"/>
    </source>
</evidence>
<organism evidence="11 12">
    <name type="scientific">Cetobacterium somerae ATCC BAA-474</name>
    <dbReference type="NCBI Taxonomy" id="1319815"/>
    <lineage>
        <taxon>Bacteria</taxon>
        <taxon>Fusobacteriati</taxon>
        <taxon>Fusobacteriota</taxon>
        <taxon>Fusobacteriia</taxon>
        <taxon>Fusobacteriales</taxon>
        <taxon>Fusobacteriaceae</taxon>
        <taxon>Cetobacterium</taxon>
    </lineage>
</organism>
<dbReference type="InterPro" id="IPR017871">
    <property type="entry name" value="ABC_transporter-like_CS"/>
</dbReference>
<evidence type="ECO:0000256" key="5">
    <source>
        <dbReference type="ARBA" id="ARBA00022737"/>
    </source>
</evidence>
<dbReference type="PANTHER" id="PTHR43790">
    <property type="entry name" value="CARBOHYDRATE TRANSPORT ATP-BINDING PROTEIN MG119-RELATED"/>
    <property type="match status" value="1"/>
</dbReference>
<evidence type="ECO:0000259" key="10">
    <source>
        <dbReference type="PROSITE" id="PS50893"/>
    </source>
</evidence>
<accession>U7VBZ8</accession>
<evidence type="ECO:0000313" key="11">
    <source>
        <dbReference type="EMBL" id="ERT69046.1"/>
    </source>
</evidence>
<keyword evidence="8" id="KW-1278">Translocase</keyword>
<dbReference type="FunFam" id="3.40.50.300:FF:000127">
    <property type="entry name" value="Ribose import ATP-binding protein RbsA"/>
    <property type="match status" value="1"/>
</dbReference>
<keyword evidence="12" id="KW-1185">Reference proteome</keyword>
<gene>
    <name evidence="11" type="ORF">HMPREF0202_01012</name>
</gene>
<evidence type="ECO:0000313" key="12">
    <source>
        <dbReference type="Proteomes" id="UP000017081"/>
    </source>
</evidence>
<evidence type="ECO:0000256" key="7">
    <source>
        <dbReference type="ARBA" id="ARBA00022840"/>
    </source>
</evidence>
<dbReference type="Proteomes" id="UP000017081">
    <property type="component" value="Unassembled WGS sequence"/>
</dbReference>
<feature type="domain" description="ABC transporter" evidence="10">
    <location>
        <begin position="253"/>
        <end position="498"/>
    </location>
</feature>
<comment type="caution">
    <text evidence="11">The sequence shown here is derived from an EMBL/GenBank/DDBJ whole genome shotgun (WGS) entry which is preliminary data.</text>
</comment>
<reference evidence="11 12" key="1">
    <citation type="submission" date="2013-08" db="EMBL/GenBank/DDBJ databases">
        <authorList>
            <person name="Weinstock G."/>
            <person name="Sodergren E."/>
            <person name="Wylie T."/>
            <person name="Fulton L."/>
            <person name="Fulton R."/>
            <person name="Fronick C."/>
            <person name="O'Laughlin M."/>
            <person name="Godfrey J."/>
            <person name="Miner T."/>
            <person name="Herter B."/>
            <person name="Appelbaum E."/>
            <person name="Cordes M."/>
            <person name="Lek S."/>
            <person name="Wollam A."/>
            <person name="Pepin K.H."/>
            <person name="Palsikar V.B."/>
            <person name="Mitreva M."/>
            <person name="Wilson R.K."/>
        </authorList>
    </citation>
    <scope>NUCLEOTIDE SEQUENCE [LARGE SCALE GENOMIC DNA]</scope>
    <source>
        <strain evidence="11 12">ATCC BAA-474</strain>
    </source>
</reference>
<dbReference type="EMBL" id="AXZF01000038">
    <property type="protein sequence ID" value="ERT69046.1"/>
    <property type="molecule type" value="Genomic_DNA"/>
</dbReference>
<dbReference type="AlphaFoldDB" id="U7VBZ8"/>
<keyword evidence="2" id="KW-0813">Transport</keyword>
<dbReference type="InterPro" id="IPR003439">
    <property type="entry name" value="ABC_transporter-like_ATP-bd"/>
</dbReference>
<dbReference type="CDD" id="cd03215">
    <property type="entry name" value="ABC_Carb_Monos_II"/>
    <property type="match status" value="1"/>
</dbReference>
<keyword evidence="3" id="KW-1003">Cell membrane</keyword>
<dbReference type="PANTHER" id="PTHR43790:SF3">
    <property type="entry name" value="D-ALLOSE IMPORT ATP-BINDING PROTEIN ALSA-RELATED"/>
    <property type="match status" value="1"/>
</dbReference>
<dbReference type="GO" id="GO:0005524">
    <property type="term" value="F:ATP binding"/>
    <property type="evidence" value="ECO:0007669"/>
    <property type="project" value="UniProtKB-KW"/>
</dbReference>
<feature type="domain" description="ABC transporter" evidence="10">
    <location>
        <begin position="6"/>
        <end position="241"/>
    </location>
</feature>
<protein>
    <recommendedName>
        <fullName evidence="10">ABC transporter domain-containing protein</fullName>
    </recommendedName>
</protein>
<evidence type="ECO:0000256" key="4">
    <source>
        <dbReference type="ARBA" id="ARBA00022597"/>
    </source>
</evidence>
<dbReference type="STRING" id="1319815.HMPREF0202_01012"/>
<dbReference type="Pfam" id="PF00005">
    <property type="entry name" value="ABC_tran"/>
    <property type="match status" value="2"/>
</dbReference>
<dbReference type="SUPFAM" id="SSF52540">
    <property type="entry name" value="P-loop containing nucleoside triphosphate hydrolases"/>
    <property type="match status" value="2"/>
</dbReference>
<dbReference type="InterPro" id="IPR003593">
    <property type="entry name" value="AAA+_ATPase"/>
</dbReference>
<keyword evidence="6" id="KW-0547">Nucleotide-binding</keyword>
<evidence type="ECO:0000256" key="3">
    <source>
        <dbReference type="ARBA" id="ARBA00022475"/>
    </source>
</evidence>
<dbReference type="Gene3D" id="3.40.50.300">
    <property type="entry name" value="P-loop containing nucleotide triphosphate hydrolases"/>
    <property type="match status" value="2"/>
</dbReference>
<keyword evidence="4" id="KW-0762">Sugar transport</keyword>
<dbReference type="PROSITE" id="PS50893">
    <property type="entry name" value="ABC_TRANSPORTER_2"/>
    <property type="match status" value="2"/>
</dbReference>
<keyword evidence="5" id="KW-0677">Repeat</keyword>
<dbReference type="GO" id="GO:0005886">
    <property type="term" value="C:plasma membrane"/>
    <property type="evidence" value="ECO:0007669"/>
    <property type="project" value="UniProtKB-SubCell"/>
</dbReference>
<sequence>MESYLLEAKDIRKIFPGVVALDGVNFSLKTGEVHALLGENGAGKSTMMKIFSGVHQKDGGEIYIKGKKEEIKSPIHAAELGIGIIYQELNLCPHLSVAENIFLSREFVNGVRLDRKKMEEEAGKLLFTLKSNINPKEKVKNLSISNQQIVEIAKALSQNADIIIMDEPTSSLSEREIAQLFEVIKELKKAKKGIVYISHKLDELKEITDRVTIFRDGKWVVTDKFNNLTLDEIIAFMVGRSVDEKFPRIDMKRGVDKILEIRNYSKNNYFKDINMELYEGEVLGVAGLVGAGRTELCKGIFGAYGKCSGEIYINGNQVNISSPMEAIKEGISYIAEDRKKEGLAINMSVVQNISFPILDKISSKILGKIRKKELLEKSDSMVEALAIKTPTVYQKVKNLSGGNQQKIVIGKWLLNNPKIVIFDEPTRGIDVNAKIEIYKIINQLKKDGIGVIVVSSELPEILGVTDRIVVMCNKKIRANLNTRETTQEEIMHYATKFND</sequence>
<keyword evidence="7" id="KW-0067">ATP-binding</keyword>
<dbReference type="SMART" id="SM00382">
    <property type="entry name" value="AAA"/>
    <property type="match status" value="2"/>
</dbReference>
<dbReference type="PROSITE" id="PS00211">
    <property type="entry name" value="ABC_TRANSPORTER_1"/>
    <property type="match status" value="1"/>
</dbReference>
<dbReference type="HOGENOM" id="CLU_000604_92_3_0"/>
<dbReference type="eggNOG" id="COG1129">
    <property type="taxonomic scope" value="Bacteria"/>
</dbReference>
<evidence type="ECO:0000256" key="2">
    <source>
        <dbReference type="ARBA" id="ARBA00022448"/>
    </source>
</evidence>
<dbReference type="CDD" id="cd03216">
    <property type="entry name" value="ABC_Carb_Monos_I"/>
    <property type="match status" value="1"/>
</dbReference>
<proteinExistence type="predicted"/>
<dbReference type="InterPro" id="IPR050107">
    <property type="entry name" value="ABC_carbohydrate_import_ATPase"/>
</dbReference>